<name>Q7R8L0_PLAYO</name>
<dbReference type="PaxDb" id="73239-Q7R8L0"/>
<evidence type="ECO:0000313" key="2">
    <source>
        <dbReference type="Proteomes" id="UP000008553"/>
    </source>
</evidence>
<dbReference type="InParanoid" id="Q7R8L0"/>
<dbReference type="EMBL" id="AABL01002592">
    <property type="protein sequence ID" value="EAA19594.1"/>
    <property type="molecule type" value="Genomic_DNA"/>
</dbReference>
<keyword evidence="2" id="KW-1185">Reference proteome</keyword>
<comment type="caution">
    <text evidence="1">The sequence shown here is derived from an EMBL/GenBank/DDBJ whole genome shotgun (WGS) entry which is preliminary data.</text>
</comment>
<dbReference type="AlphaFoldDB" id="Q7R8L0"/>
<organism evidence="1 2">
    <name type="scientific">Plasmodium yoelii yoelii</name>
    <dbReference type="NCBI Taxonomy" id="73239"/>
    <lineage>
        <taxon>Eukaryota</taxon>
        <taxon>Sar</taxon>
        <taxon>Alveolata</taxon>
        <taxon>Apicomplexa</taxon>
        <taxon>Aconoidasida</taxon>
        <taxon>Haemosporida</taxon>
        <taxon>Plasmodiidae</taxon>
        <taxon>Plasmodium</taxon>
        <taxon>Plasmodium (Vinckeia)</taxon>
    </lineage>
</organism>
<gene>
    <name evidence="1" type="ORF">PY07212</name>
</gene>
<reference evidence="1 2" key="1">
    <citation type="journal article" date="2002" name="Nature">
        <title>Genome sequence and comparative analysis of the model rodent malaria parasite Plasmodium yoelii yoelii.</title>
        <authorList>
            <person name="Carlton J.M."/>
            <person name="Angiuoli S.V."/>
            <person name="Suh B.B."/>
            <person name="Kooij T.W."/>
            <person name="Pertea M."/>
            <person name="Silva J.C."/>
            <person name="Ermolaeva M.D."/>
            <person name="Allen J.E."/>
            <person name="Selengut J.D."/>
            <person name="Koo H.L."/>
            <person name="Peterson J.D."/>
            <person name="Pop M."/>
            <person name="Kosack D.S."/>
            <person name="Shumway M.F."/>
            <person name="Bidwell S.L."/>
            <person name="Shallom S.J."/>
            <person name="van Aken S.E."/>
            <person name="Riedmuller S.B."/>
            <person name="Feldblyum T.V."/>
            <person name="Cho J.K."/>
            <person name="Quackenbush J."/>
            <person name="Sedegah M."/>
            <person name="Shoaibi A."/>
            <person name="Cummings L.M."/>
            <person name="Florens L."/>
            <person name="Yates J.R."/>
            <person name="Raine J.D."/>
            <person name="Sinden R.E."/>
            <person name="Harris M.A."/>
            <person name="Cunningham D.A."/>
            <person name="Preiser P.R."/>
            <person name="Bergman L.W."/>
            <person name="Vaidya A.B."/>
            <person name="van Lin L.H."/>
            <person name="Janse C.J."/>
            <person name="Waters A.P."/>
            <person name="Smith H.O."/>
            <person name="White O.R."/>
            <person name="Salzberg S.L."/>
            <person name="Venter J.C."/>
            <person name="Fraser C.M."/>
            <person name="Hoffman S.L."/>
            <person name="Gardner M.J."/>
            <person name="Carucci D.J."/>
        </authorList>
    </citation>
    <scope>NUCLEOTIDE SEQUENCE [LARGE SCALE GENOMIC DNA]</scope>
    <source>
        <strain evidence="1 2">17XNL</strain>
    </source>
</reference>
<dbReference type="Proteomes" id="UP000008553">
    <property type="component" value="Unassembled WGS sequence"/>
</dbReference>
<accession>Q7R8L0</accession>
<protein>
    <submittedName>
        <fullName evidence="1">Uncharacterized protein</fullName>
    </submittedName>
</protein>
<sequence length="24" mass="2947">MGQLTKCWNWLDHRRGVDLNNYNI</sequence>
<evidence type="ECO:0000313" key="1">
    <source>
        <dbReference type="EMBL" id="EAA19594.1"/>
    </source>
</evidence>
<proteinExistence type="predicted"/>